<evidence type="ECO:0000313" key="1">
    <source>
        <dbReference type="EMBL" id="SEH01960.1"/>
    </source>
</evidence>
<sequence>MDTAKDVMPYVTAAINAYGVGALAKTGELAADTDVARGSRILQRVFGRGDTESKLAIMRVAGSKPDDEPSQTALRLAILEAFQTEPHLATEVAAMLPREVTGDDDGMIITGDRVQPAR</sequence>
<dbReference type="OrthoDB" id="3536168at2"/>
<accession>A0A1H6EVM5</accession>
<organism evidence="1 2">
    <name type="scientific">Nonomuraea solani</name>
    <dbReference type="NCBI Taxonomy" id="1144553"/>
    <lineage>
        <taxon>Bacteria</taxon>
        <taxon>Bacillati</taxon>
        <taxon>Actinomycetota</taxon>
        <taxon>Actinomycetes</taxon>
        <taxon>Streptosporangiales</taxon>
        <taxon>Streptosporangiaceae</taxon>
        <taxon>Nonomuraea</taxon>
    </lineage>
</organism>
<dbReference type="AlphaFoldDB" id="A0A1H6EVM5"/>
<gene>
    <name evidence="1" type="ORF">SAMN05444920_12316</name>
</gene>
<dbReference type="EMBL" id="FNVT01000023">
    <property type="protein sequence ID" value="SEH01960.1"/>
    <property type="molecule type" value="Genomic_DNA"/>
</dbReference>
<keyword evidence="2" id="KW-1185">Reference proteome</keyword>
<dbReference type="RefSeq" id="WP_146104089.1">
    <property type="nucleotide sequence ID" value="NZ_FNVT01000023.1"/>
</dbReference>
<dbReference type="Proteomes" id="UP000236732">
    <property type="component" value="Unassembled WGS sequence"/>
</dbReference>
<proteinExistence type="predicted"/>
<evidence type="ECO:0000313" key="2">
    <source>
        <dbReference type="Proteomes" id="UP000236732"/>
    </source>
</evidence>
<reference evidence="1 2" key="1">
    <citation type="submission" date="2016-10" db="EMBL/GenBank/DDBJ databases">
        <authorList>
            <person name="de Groot N.N."/>
        </authorList>
    </citation>
    <scope>NUCLEOTIDE SEQUENCE [LARGE SCALE GENOMIC DNA]</scope>
    <source>
        <strain evidence="1 2">CGMCC 4.7037</strain>
    </source>
</reference>
<protein>
    <submittedName>
        <fullName evidence="1">Uncharacterized protein</fullName>
    </submittedName>
</protein>
<name>A0A1H6EVM5_9ACTN</name>